<proteinExistence type="inferred from homology"/>
<dbReference type="InterPro" id="IPR050940">
    <property type="entry name" value="Actin_reg-Ser/Thr_kinase"/>
</dbReference>
<dbReference type="GO" id="GO:0046872">
    <property type="term" value="F:metal ion binding"/>
    <property type="evidence" value="ECO:0007669"/>
    <property type="project" value="UniProtKB-KW"/>
</dbReference>
<dbReference type="PRINTS" id="PR00109">
    <property type="entry name" value="TYRKINASE"/>
</dbReference>
<evidence type="ECO:0000256" key="12">
    <source>
        <dbReference type="ARBA" id="ARBA00023137"/>
    </source>
</evidence>
<evidence type="ECO:0000256" key="2">
    <source>
        <dbReference type="ARBA" id="ARBA00001946"/>
    </source>
</evidence>
<dbReference type="InterPro" id="IPR011009">
    <property type="entry name" value="Kinase-like_dom_sf"/>
</dbReference>
<dbReference type="GO" id="GO:0030036">
    <property type="term" value="P:actin cytoskeleton organization"/>
    <property type="evidence" value="ECO:0000318"/>
    <property type="project" value="GO_Central"/>
</dbReference>
<dbReference type="STRING" id="6669.E9GAP3"/>
<dbReference type="Proteomes" id="UP000000305">
    <property type="component" value="Unassembled WGS sequence"/>
</dbReference>
<dbReference type="SUPFAM" id="SSF56112">
    <property type="entry name" value="Protein kinase-like (PK-like)"/>
    <property type="match status" value="1"/>
</dbReference>
<evidence type="ECO:0000313" key="15">
    <source>
        <dbReference type="EMBL" id="EFX83290.1"/>
    </source>
</evidence>
<comment type="cofactor">
    <cofactor evidence="2">
        <name>Mg(2+)</name>
        <dbReference type="ChEBI" id="CHEBI:18420"/>
    </cofactor>
</comment>
<dbReference type="Pfam" id="PF07714">
    <property type="entry name" value="PK_Tyr_Ser-Thr"/>
    <property type="match status" value="2"/>
</dbReference>
<dbReference type="PROSITE" id="PS00107">
    <property type="entry name" value="PROTEIN_KINASE_ATP"/>
    <property type="match status" value="1"/>
</dbReference>
<feature type="non-terminal residue" evidence="15">
    <location>
        <position position="272"/>
    </location>
</feature>
<dbReference type="FunFam" id="1.10.510.10:FF:000202">
    <property type="entry name" value="Dual specificity testis-specific protein kinase 2"/>
    <property type="match status" value="1"/>
</dbReference>
<keyword evidence="9" id="KW-0418">Kinase</keyword>
<evidence type="ECO:0000256" key="5">
    <source>
        <dbReference type="ARBA" id="ARBA00022553"/>
    </source>
</evidence>
<dbReference type="InterPro" id="IPR017441">
    <property type="entry name" value="Protein_kinase_ATP_BS"/>
</dbReference>
<gene>
    <name evidence="15" type="ORF">DAPPUDRAFT_30877</name>
</gene>
<dbReference type="InParanoid" id="E9GAP3"/>
<dbReference type="FunFam" id="3.30.200.20:FF:000134">
    <property type="entry name" value="Dual specificity testis-specific protein kinase 2"/>
    <property type="match status" value="1"/>
</dbReference>
<dbReference type="GO" id="GO:0004713">
    <property type="term" value="F:protein tyrosine kinase activity"/>
    <property type="evidence" value="ECO:0007669"/>
    <property type="project" value="UniProtKB-KW"/>
</dbReference>
<sequence>LRHAVSNLNRLDDFYCEKIGAGFFSEVFKVTHRTTNEVMVLKMNLLASNRKNMLHEVQLMNRLSHPNILRYGFIGVCVHGGQLHALTEYIKGGSLEQLILSAEEIPWSLRMKIACDTAKGMRYFHSKGLFHRDLTSKARSLSFSFDFCGFFYLPLSFSLECIHLLGSFSPVYRLPTVGSPYWMSPECLKGKWYDERSDVFSFGIVLCELIARIEADPDILPRTENFGLDYIAFSELCPDCPPDFLQLAFSCCHMDPNSRPTFEELVPQLEQM</sequence>
<evidence type="ECO:0000259" key="14">
    <source>
        <dbReference type="PROSITE" id="PS50011"/>
    </source>
</evidence>
<dbReference type="GO" id="GO:0004674">
    <property type="term" value="F:protein serine/threonine kinase activity"/>
    <property type="evidence" value="ECO:0000318"/>
    <property type="project" value="GO_Central"/>
</dbReference>
<dbReference type="eggNOG" id="ENOG502QTCP">
    <property type="taxonomic scope" value="Eukaryota"/>
</dbReference>
<dbReference type="InterPro" id="IPR001245">
    <property type="entry name" value="Ser-Thr/Tyr_kinase_cat_dom"/>
</dbReference>
<evidence type="ECO:0000256" key="6">
    <source>
        <dbReference type="ARBA" id="ARBA00022679"/>
    </source>
</evidence>
<dbReference type="GO" id="GO:0005524">
    <property type="term" value="F:ATP binding"/>
    <property type="evidence" value="ECO:0007669"/>
    <property type="project" value="UniProtKB-UniRule"/>
</dbReference>
<feature type="binding site" evidence="13">
    <location>
        <position position="42"/>
    </location>
    <ligand>
        <name>ATP</name>
        <dbReference type="ChEBI" id="CHEBI:30616"/>
    </ligand>
</feature>
<dbReference type="OMA" id="VNTFETM"/>
<dbReference type="OrthoDB" id="20134at2759"/>
<dbReference type="HOGENOM" id="CLU_000288_7_35_1"/>
<dbReference type="PANTHER" id="PTHR46485">
    <property type="entry name" value="LIM DOMAIN KINASE 1"/>
    <property type="match status" value="1"/>
</dbReference>
<dbReference type="GO" id="GO:0005737">
    <property type="term" value="C:cytoplasm"/>
    <property type="evidence" value="ECO:0000318"/>
    <property type="project" value="GO_Central"/>
</dbReference>
<keyword evidence="8 13" id="KW-0547">Nucleotide-binding</keyword>
<evidence type="ECO:0000256" key="3">
    <source>
        <dbReference type="ARBA" id="ARBA00005843"/>
    </source>
</evidence>
<evidence type="ECO:0000313" key="16">
    <source>
        <dbReference type="Proteomes" id="UP000000305"/>
    </source>
</evidence>
<keyword evidence="5" id="KW-0597">Phosphoprotein</keyword>
<reference evidence="15 16" key="1">
    <citation type="journal article" date="2011" name="Science">
        <title>The ecoresponsive genome of Daphnia pulex.</title>
        <authorList>
            <person name="Colbourne J.K."/>
            <person name="Pfrender M.E."/>
            <person name="Gilbert D."/>
            <person name="Thomas W.K."/>
            <person name="Tucker A."/>
            <person name="Oakley T.H."/>
            <person name="Tokishita S."/>
            <person name="Aerts A."/>
            <person name="Arnold G.J."/>
            <person name="Basu M.K."/>
            <person name="Bauer D.J."/>
            <person name="Caceres C.E."/>
            <person name="Carmel L."/>
            <person name="Casola C."/>
            <person name="Choi J.H."/>
            <person name="Detter J.C."/>
            <person name="Dong Q."/>
            <person name="Dusheyko S."/>
            <person name="Eads B.D."/>
            <person name="Frohlich T."/>
            <person name="Geiler-Samerotte K.A."/>
            <person name="Gerlach D."/>
            <person name="Hatcher P."/>
            <person name="Jogdeo S."/>
            <person name="Krijgsveld J."/>
            <person name="Kriventseva E.V."/>
            <person name="Kultz D."/>
            <person name="Laforsch C."/>
            <person name="Lindquist E."/>
            <person name="Lopez J."/>
            <person name="Manak J.R."/>
            <person name="Muller J."/>
            <person name="Pangilinan J."/>
            <person name="Patwardhan R.P."/>
            <person name="Pitluck S."/>
            <person name="Pritham E.J."/>
            <person name="Rechtsteiner A."/>
            <person name="Rho M."/>
            <person name="Rogozin I.B."/>
            <person name="Sakarya O."/>
            <person name="Salamov A."/>
            <person name="Schaack S."/>
            <person name="Shapiro H."/>
            <person name="Shiga Y."/>
            <person name="Skalitzky C."/>
            <person name="Smith Z."/>
            <person name="Souvorov A."/>
            <person name="Sung W."/>
            <person name="Tang Z."/>
            <person name="Tsuchiya D."/>
            <person name="Tu H."/>
            <person name="Vos H."/>
            <person name="Wang M."/>
            <person name="Wolf Y.I."/>
            <person name="Yamagata H."/>
            <person name="Yamada T."/>
            <person name="Ye Y."/>
            <person name="Shaw J.R."/>
            <person name="Andrews J."/>
            <person name="Crease T.J."/>
            <person name="Tang H."/>
            <person name="Lucas S.M."/>
            <person name="Robertson H.M."/>
            <person name="Bork P."/>
            <person name="Koonin E.V."/>
            <person name="Zdobnov E.M."/>
            <person name="Grigoriev I.V."/>
            <person name="Lynch M."/>
            <person name="Boore J.L."/>
        </authorList>
    </citation>
    <scope>NUCLEOTIDE SEQUENCE [LARGE SCALE GENOMIC DNA]</scope>
</reference>
<dbReference type="InterPro" id="IPR000719">
    <property type="entry name" value="Prot_kinase_dom"/>
</dbReference>
<comment type="cofactor">
    <cofactor evidence="1">
        <name>Mn(2+)</name>
        <dbReference type="ChEBI" id="CHEBI:29035"/>
    </cofactor>
</comment>
<keyword evidence="16" id="KW-1185">Reference proteome</keyword>
<accession>E9GAP3</accession>
<comment type="similarity">
    <text evidence="3">Belongs to the protein kinase superfamily. TKL Ser/Thr protein kinase family.</text>
</comment>
<dbReference type="PhylomeDB" id="E9GAP3"/>
<keyword evidence="12" id="KW-0829">Tyrosine-protein kinase</keyword>
<dbReference type="PIRSF" id="PIRSF000654">
    <property type="entry name" value="Integrin-linked_kinase"/>
    <property type="match status" value="1"/>
</dbReference>
<evidence type="ECO:0000256" key="9">
    <source>
        <dbReference type="ARBA" id="ARBA00022777"/>
    </source>
</evidence>
<evidence type="ECO:0000256" key="11">
    <source>
        <dbReference type="ARBA" id="ARBA00022842"/>
    </source>
</evidence>
<feature type="domain" description="Protein kinase" evidence="14">
    <location>
        <begin position="13"/>
        <end position="272"/>
    </location>
</feature>
<keyword evidence="7" id="KW-0479">Metal-binding</keyword>
<dbReference type="EMBL" id="GL732537">
    <property type="protein sequence ID" value="EFX83290.1"/>
    <property type="molecule type" value="Genomic_DNA"/>
</dbReference>
<dbReference type="PROSITE" id="PS50011">
    <property type="entry name" value="PROTEIN_KINASE_DOM"/>
    <property type="match status" value="1"/>
</dbReference>
<evidence type="ECO:0000256" key="4">
    <source>
        <dbReference type="ARBA" id="ARBA00022527"/>
    </source>
</evidence>
<protein>
    <recommendedName>
        <fullName evidence="14">Protein kinase domain-containing protein</fullName>
    </recommendedName>
</protein>
<dbReference type="AlphaFoldDB" id="E9GAP3"/>
<feature type="non-terminal residue" evidence="15">
    <location>
        <position position="1"/>
    </location>
</feature>
<dbReference type="KEGG" id="dpx:DAPPUDRAFT_30877"/>
<evidence type="ECO:0000256" key="10">
    <source>
        <dbReference type="ARBA" id="ARBA00022840"/>
    </source>
</evidence>
<dbReference type="Gene3D" id="3.30.200.20">
    <property type="entry name" value="Phosphorylase Kinase, domain 1"/>
    <property type="match status" value="1"/>
</dbReference>
<keyword evidence="6" id="KW-0808">Transferase</keyword>
<keyword evidence="10 13" id="KW-0067">ATP-binding</keyword>
<evidence type="ECO:0000256" key="13">
    <source>
        <dbReference type="PROSITE-ProRule" id="PRU10141"/>
    </source>
</evidence>
<evidence type="ECO:0000256" key="8">
    <source>
        <dbReference type="ARBA" id="ARBA00022741"/>
    </source>
</evidence>
<keyword evidence="11" id="KW-0460">Magnesium</keyword>
<organism evidence="15 16">
    <name type="scientific">Daphnia pulex</name>
    <name type="common">Water flea</name>
    <dbReference type="NCBI Taxonomy" id="6669"/>
    <lineage>
        <taxon>Eukaryota</taxon>
        <taxon>Metazoa</taxon>
        <taxon>Ecdysozoa</taxon>
        <taxon>Arthropoda</taxon>
        <taxon>Crustacea</taxon>
        <taxon>Branchiopoda</taxon>
        <taxon>Diplostraca</taxon>
        <taxon>Cladocera</taxon>
        <taxon>Anomopoda</taxon>
        <taxon>Daphniidae</taxon>
        <taxon>Daphnia</taxon>
    </lineage>
</organism>
<evidence type="ECO:0000256" key="7">
    <source>
        <dbReference type="ARBA" id="ARBA00022723"/>
    </source>
</evidence>
<dbReference type="PANTHER" id="PTHR46485:SF5">
    <property type="entry name" value="CENTER DIVIDER, ISOFORM A"/>
    <property type="match status" value="1"/>
</dbReference>
<evidence type="ECO:0000256" key="1">
    <source>
        <dbReference type="ARBA" id="ARBA00001936"/>
    </source>
</evidence>
<dbReference type="Gene3D" id="1.10.510.10">
    <property type="entry name" value="Transferase(Phosphotransferase) domain 1"/>
    <property type="match status" value="1"/>
</dbReference>
<dbReference type="GO" id="GO:0005634">
    <property type="term" value="C:nucleus"/>
    <property type="evidence" value="ECO:0000318"/>
    <property type="project" value="GO_Central"/>
</dbReference>
<keyword evidence="4" id="KW-0723">Serine/threonine-protein kinase</keyword>
<name>E9GAP3_DAPPU</name>